<feature type="transmembrane region" description="Helical" evidence="1">
    <location>
        <begin position="125"/>
        <end position="143"/>
    </location>
</feature>
<feature type="transmembrane region" description="Helical" evidence="1">
    <location>
        <begin position="92"/>
        <end position="113"/>
    </location>
</feature>
<name>A0A1I7X7H8_HETBA</name>
<evidence type="ECO:0000256" key="1">
    <source>
        <dbReference type="SAM" id="Phobius"/>
    </source>
</evidence>
<keyword evidence="2" id="KW-1185">Reference proteome</keyword>
<dbReference type="Pfam" id="PF10323">
    <property type="entry name" value="7TM_GPCR_Srv"/>
    <property type="match status" value="1"/>
</dbReference>
<protein>
    <submittedName>
        <fullName evidence="3">7TM_GPCR_Srx domain-containing protein</fullName>
    </submittedName>
</protein>
<accession>A0A1I7X7H8</accession>
<feature type="transmembrane region" description="Helical" evidence="1">
    <location>
        <begin position="6"/>
        <end position="28"/>
    </location>
</feature>
<dbReference type="AlphaFoldDB" id="A0A1I7X7H8"/>
<keyword evidence="1" id="KW-0812">Transmembrane</keyword>
<feature type="transmembrane region" description="Helical" evidence="1">
    <location>
        <begin position="182"/>
        <end position="201"/>
    </location>
</feature>
<proteinExistence type="predicted"/>
<evidence type="ECO:0000313" key="3">
    <source>
        <dbReference type="WBParaSite" id="Hba_13382"/>
    </source>
</evidence>
<reference evidence="3" key="1">
    <citation type="submission" date="2016-11" db="UniProtKB">
        <authorList>
            <consortium name="WormBaseParasite"/>
        </authorList>
    </citation>
    <scope>IDENTIFICATION</scope>
</reference>
<evidence type="ECO:0000313" key="2">
    <source>
        <dbReference type="Proteomes" id="UP000095283"/>
    </source>
</evidence>
<feature type="transmembrane region" description="Helical" evidence="1">
    <location>
        <begin position="49"/>
        <end position="72"/>
    </location>
</feature>
<dbReference type="Gene3D" id="1.20.1070.10">
    <property type="entry name" value="Rhodopsin 7-helix transmembrane proteins"/>
    <property type="match status" value="1"/>
</dbReference>
<keyword evidence="1" id="KW-1133">Transmembrane helix</keyword>
<dbReference type="Proteomes" id="UP000095283">
    <property type="component" value="Unplaced"/>
</dbReference>
<keyword evidence="1" id="KW-0472">Membrane</keyword>
<dbReference type="WBParaSite" id="Hba_13382">
    <property type="protein sequence ID" value="Hba_13382"/>
    <property type="gene ID" value="Hba_13382"/>
</dbReference>
<dbReference type="InterPro" id="IPR019426">
    <property type="entry name" value="7TM_GPCR_serpentine_rcpt_Srv"/>
</dbReference>
<organism evidence="2 3">
    <name type="scientific">Heterorhabditis bacteriophora</name>
    <name type="common">Entomopathogenic nematode worm</name>
    <dbReference type="NCBI Taxonomy" id="37862"/>
    <lineage>
        <taxon>Eukaryota</taxon>
        <taxon>Metazoa</taxon>
        <taxon>Ecdysozoa</taxon>
        <taxon>Nematoda</taxon>
        <taxon>Chromadorea</taxon>
        <taxon>Rhabditida</taxon>
        <taxon>Rhabditina</taxon>
        <taxon>Rhabditomorpha</taxon>
        <taxon>Strongyloidea</taxon>
        <taxon>Heterorhabditidae</taxon>
        <taxon>Heterorhabditis</taxon>
    </lineage>
</organism>
<dbReference type="SUPFAM" id="SSF81321">
    <property type="entry name" value="Family A G protein-coupled receptor-like"/>
    <property type="match status" value="1"/>
</dbReference>
<sequence length="351" mass="40900">MDLLILFKTLVNVFSVVLHSSLLLIISCTPSLKSGSFDELFFSQNLGDIIAVILRVLTKYIPVLVISNHSGVIEVDRSTFPLATFTNAAEWYSNYVIILSALVFSIDRAVMAMAIRSYSWFCNRVFKTCLVILTWLVPLAWVLPMLDKCCKSQYYGGRIELVEMQLHDTDSTYDAIDMVFETLFYVPVLCILNGFSIVMLYSQWNTLQRKRQESKLKKDIQLQLPTICDVHMLCLDRESAHIFPRTHSVDKDFYENRMLHRLELELSFSMISVIDQQIDFCAVLFYSLYWASYSRYISVEDTPFLEVYSYFFEFGTILTPYILLFFCSDLRKEFFHRLKPTGILDDDEFTE</sequence>
<feature type="transmembrane region" description="Helical" evidence="1">
    <location>
        <begin position="308"/>
        <end position="327"/>
    </location>
</feature>